<dbReference type="InterPro" id="IPR049050">
    <property type="entry name" value="nSTAND3"/>
</dbReference>
<accession>A0A8S3UTI6</accession>
<dbReference type="SUPFAM" id="SSF48403">
    <property type="entry name" value="Ankyrin repeat"/>
    <property type="match status" value="1"/>
</dbReference>
<dbReference type="EMBL" id="CAJPWZ010002951">
    <property type="protein sequence ID" value="CAG2248838.1"/>
    <property type="molecule type" value="Genomic_DNA"/>
</dbReference>
<dbReference type="PROSITE" id="PS50297">
    <property type="entry name" value="ANK_REP_REGION"/>
    <property type="match status" value="1"/>
</dbReference>
<evidence type="ECO:0000256" key="4">
    <source>
        <dbReference type="SAM" id="Coils"/>
    </source>
</evidence>
<dbReference type="SUPFAM" id="SSF52540">
    <property type="entry name" value="P-loop containing nucleoside triphosphate hydrolases"/>
    <property type="match status" value="1"/>
</dbReference>
<feature type="domain" description="Novel STAND NTPase 3" evidence="6">
    <location>
        <begin position="244"/>
        <end position="401"/>
    </location>
</feature>
<dbReference type="PANTHER" id="PTHR24198:SF165">
    <property type="entry name" value="ANKYRIN REPEAT-CONTAINING PROTEIN-RELATED"/>
    <property type="match status" value="1"/>
</dbReference>
<feature type="repeat" description="ANK" evidence="3">
    <location>
        <begin position="836"/>
        <end position="858"/>
    </location>
</feature>
<evidence type="ECO:0000256" key="2">
    <source>
        <dbReference type="ARBA" id="ARBA00023043"/>
    </source>
</evidence>
<feature type="coiled-coil region" evidence="4">
    <location>
        <begin position="188"/>
        <end position="215"/>
    </location>
</feature>
<keyword evidence="1" id="KW-0677">Repeat</keyword>
<proteinExistence type="predicted"/>
<name>A0A8S3UTI6_MYTED</name>
<evidence type="ECO:0008006" key="9">
    <source>
        <dbReference type="Google" id="ProtNLM"/>
    </source>
</evidence>
<organism evidence="7 8">
    <name type="scientific">Mytilus edulis</name>
    <name type="common">Blue mussel</name>
    <dbReference type="NCBI Taxonomy" id="6550"/>
    <lineage>
        <taxon>Eukaryota</taxon>
        <taxon>Metazoa</taxon>
        <taxon>Spiralia</taxon>
        <taxon>Lophotrochozoa</taxon>
        <taxon>Mollusca</taxon>
        <taxon>Bivalvia</taxon>
        <taxon>Autobranchia</taxon>
        <taxon>Pteriomorphia</taxon>
        <taxon>Mytilida</taxon>
        <taxon>Mytiloidea</taxon>
        <taxon>Mytilidae</taxon>
        <taxon>Mytilinae</taxon>
        <taxon>Mytilus</taxon>
    </lineage>
</organism>
<gene>
    <name evidence="7" type="ORF">MEDL_60637</name>
</gene>
<dbReference type="AlphaFoldDB" id="A0A8S3UTI6"/>
<dbReference type="Gene3D" id="1.25.40.20">
    <property type="entry name" value="Ankyrin repeat-containing domain"/>
    <property type="match status" value="1"/>
</dbReference>
<keyword evidence="2 3" id="KW-0040">ANK repeat</keyword>
<keyword evidence="4" id="KW-0175">Coiled coil</keyword>
<evidence type="ECO:0000256" key="3">
    <source>
        <dbReference type="PROSITE-ProRule" id="PRU00023"/>
    </source>
</evidence>
<evidence type="ECO:0000259" key="6">
    <source>
        <dbReference type="Pfam" id="PF20720"/>
    </source>
</evidence>
<evidence type="ECO:0000313" key="8">
    <source>
        <dbReference type="Proteomes" id="UP000683360"/>
    </source>
</evidence>
<reference evidence="7" key="1">
    <citation type="submission" date="2021-03" db="EMBL/GenBank/DDBJ databases">
        <authorList>
            <person name="Bekaert M."/>
        </authorList>
    </citation>
    <scope>NUCLEOTIDE SEQUENCE</scope>
</reference>
<dbReference type="Pfam" id="PF18738">
    <property type="entry name" value="HEPN_DZIP3"/>
    <property type="match status" value="1"/>
</dbReference>
<dbReference type="PROSITE" id="PS50088">
    <property type="entry name" value="ANK_REPEAT"/>
    <property type="match status" value="1"/>
</dbReference>
<dbReference type="Pfam" id="PF20720">
    <property type="entry name" value="nSTAND3"/>
    <property type="match status" value="1"/>
</dbReference>
<protein>
    <recommendedName>
        <fullName evidence="9">DZIP3-like HEPN domain-containing protein</fullName>
    </recommendedName>
</protein>
<evidence type="ECO:0000259" key="5">
    <source>
        <dbReference type="Pfam" id="PF18738"/>
    </source>
</evidence>
<dbReference type="InterPro" id="IPR002110">
    <property type="entry name" value="Ankyrin_rpt"/>
</dbReference>
<dbReference type="Pfam" id="PF12796">
    <property type="entry name" value="Ank_2"/>
    <property type="match status" value="1"/>
</dbReference>
<dbReference type="SMART" id="SM00248">
    <property type="entry name" value="ANK"/>
    <property type="match status" value="4"/>
</dbReference>
<dbReference type="OrthoDB" id="6119197at2759"/>
<evidence type="ECO:0000313" key="7">
    <source>
        <dbReference type="EMBL" id="CAG2248838.1"/>
    </source>
</evidence>
<dbReference type="InterPro" id="IPR027417">
    <property type="entry name" value="P-loop_NTPase"/>
</dbReference>
<dbReference type="InterPro" id="IPR041249">
    <property type="entry name" value="HEPN_DZIP3"/>
</dbReference>
<dbReference type="PANTHER" id="PTHR24198">
    <property type="entry name" value="ANKYRIN REPEAT AND PROTEIN KINASE DOMAIN-CONTAINING PROTEIN"/>
    <property type="match status" value="1"/>
</dbReference>
<sequence length="858" mass="98537">MASSKVTAAAPLLTEDETNFLRFVNLLIRIAPKAVRVVFDKYFQPCGLSVVLNQSKGKMEYLNQRKILNKSQMELLYPLQGTATVRSSDMDLTLMICLLRNLQKMKIEDILPAAALTSEEADLSRIKYYRNWIVHNTDGYINRTDFLSMWTNVCDAIQRIGGASFKTECDILMSTSLDSSYREVYVSFAQQERRLEKMEGEYIKVDEELKYAKEKICQLEESKDNTKDNLLLEVADWEQDDKNFFVTSTVQKILESVQQTSFVVISGSPGMGKSATAYHIALLFRNVMGYEILPINEPSDILKFCKFGRKQIVIIDDICGKFAINNHSVASWMNLKKSIVKLISQTEDTIHIIATCRLHIRKTKQFEKFIQAFKIKECDLLSDEFALDLNEKCKIGLCHLNQEYIDLIGDGVIFETDSFPLLCKLSSGTKFNPDFFKKPYDIYKQELDEMATSNKECFFGLALLVLFNNNLKTCLFKDRDNQIFNDMFEDVYEELEMSERPSKLSVLRSLQTLKGTFVKESEGSFSAIHDKVFDFVAFFIGKMLVKSILNYGNRTFVADRMSFRVFDETDDFVIMLDEDQEELFFQRIKEEIRSRSFVTVFRSIIATTTYYQQKLISFLSKHCDTLSILTGNLWAVVLSASNGCDILNIFIIEERFKRLNRDHATETDLKADDVLWDVLCDTQINTDDEIHNGIFITSINGPLFTAIDLKREDLIQVLLDTGNAININKTLLIEDDDITPLLYAYYEHDLGIAKMFIQYKSDVNLSYIKGNTLLHLVCSNDDNDFLEFLLNCEDCDLNKRNDLKETPLFLACRNGSSDCVEILVESQCDKDSSNIEGQSPLQIACSQEYDDIVEILFE</sequence>
<evidence type="ECO:0000256" key="1">
    <source>
        <dbReference type="ARBA" id="ARBA00022737"/>
    </source>
</evidence>
<comment type="caution">
    <text evidence="7">The sequence shown here is derived from an EMBL/GenBank/DDBJ whole genome shotgun (WGS) entry which is preliminary data.</text>
</comment>
<keyword evidence="8" id="KW-1185">Reference proteome</keyword>
<dbReference type="InterPro" id="IPR036770">
    <property type="entry name" value="Ankyrin_rpt-contain_sf"/>
</dbReference>
<dbReference type="Proteomes" id="UP000683360">
    <property type="component" value="Unassembled WGS sequence"/>
</dbReference>
<feature type="domain" description="DZIP3-like HEPN" evidence="5">
    <location>
        <begin position="48"/>
        <end position="184"/>
    </location>
</feature>